<evidence type="ECO:0000313" key="2">
    <source>
        <dbReference type="EMBL" id="GAC41739.1"/>
    </source>
</evidence>
<dbReference type="Gene3D" id="3.20.20.70">
    <property type="entry name" value="Aldolase class I"/>
    <property type="match status" value="1"/>
</dbReference>
<evidence type="ECO:0000313" key="3">
    <source>
        <dbReference type="Proteomes" id="UP000029453"/>
    </source>
</evidence>
<dbReference type="InterPro" id="IPR013785">
    <property type="entry name" value="Aldolase_TIM"/>
</dbReference>
<comment type="caution">
    <text evidence="2">The sequence shown here is derived from an EMBL/GenBank/DDBJ whole genome shotgun (WGS) entry which is preliminary data.</text>
</comment>
<name>M9LZK3_PAEPP</name>
<sequence length="88" mass="10052">MGLSSFGGLLPFSNSNDLVMEFGSREIIPIAREVPIIFGLCATDPTIELEQYIESIRQGYDLEVDMIRKAHELDDQRDNRRKDRAHSN</sequence>
<proteinExistence type="predicted"/>
<evidence type="ECO:0000259" key="1">
    <source>
        <dbReference type="Pfam" id="PF09370"/>
    </source>
</evidence>
<dbReference type="PANTHER" id="PTHR31862:SF1">
    <property type="entry name" value="UPF0261 DOMAIN PROTEIN (AFU_ORTHOLOGUE AFUA_1G10120)"/>
    <property type="match status" value="1"/>
</dbReference>
<dbReference type="InterPro" id="IPR015813">
    <property type="entry name" value="Pyrv/PenolPyrv_kinase-like_dom"/>
</dbReference>
<dbReference type="InterPro" id="IPR009215">
    <property type="entry name" value="TIM-br_IGPS-like"/>
</dbReference>
<dbReference type="GO" id="GO:0003824">
    <property type="term" value="F:catalytic activity"/>
    <property type="evidence" value="ECO:0007669"/>
    <property type="project" value="InterPro"/>
</dbReference>
<dbReference type="SUPFAM" id="SSF51621">
    <property type="entry name" value="Phosphoenolpyruvate/pyruvate domain"/>
    <property type="match status" value="1"/>
</dbReference>
<keyword evidence="3" id="KW-1185">Reference proteome</keyword>
<dbReference type="PANTHER" id="PTHR31862">
    <property type="entry name" value="UPF0261 DOMAIN PROTEIN (AFU_ORTHOLOGUE AFUA_1G10120)"/>
    <property type="match status" value="1"/>
</dbReference>
<organism evidence="2 3">
    <name type="scientific">Paenibacillus popilliae ATCC 14706</name>
    <dbReference type="NCBI Taxonomy" id="1212764"/>
    <lineage>
        <taxon>Bacteria</taxon>
        <taxon>Bacillati</taxon>
        <taxon>Bacillota</taxon>
        <taxon>Bacilli</taxon>
        <taxon>Bacillales</taxon>
        <taxon>Paenibacillaceae</taxon>
        <taxon>Paenibacillus</taxon>
    </lineage>
</organism>
<gene>
    <name evidence="2" type="ORF">PPOP_1090</name>
</gene>
<protein>
    <submittedName>
        <fullName evidence="2">Predicted TIM-barrel enzyme</fullName>
    </submittedName>
</protein>
<dbReference type="InterPro" id="IPR051353">
    <property type="entry name" value="Tobamovirus_resist_UPF0261"/>
</dbReference>
<dbReference type="Proteomes" id="UP000029453">
    <property type="component" value="Unassembled WGS sequence"/>
</dbReference>
<reference evidence="2 3" key="1">
    <citation type="submission" date="2012-10" db="EMBL/GenBank/DDBJ databases">
        <title>Draft Genome Sequence of Paenibacillus popilliae ATCC 14706T.</title>
        <authorList>
            <person name="Iiyama K."/>
            <person name="Mori K."/>
            <person name="Mon H."/>
            <person name="Chieda Y."/>
            <person name="Lee J.M."/>
            <person name="Kusakabe T."/>
            <person name="Tashiro K."/>
            <person name="Asano S."/>
            <person name="Yasunaga-Aoki C."/>
            <person name="Shimizu S."/>
        </authorList>
    </citation>
    <scope>NUCLEOTIDE SEQUENCE [LARGE SCALE GENOMIC DNA]</scope>
    <source>
        <strain evidence="2 3">ATCC 14706</strain>
    </source>
</reference>
<dbReference type="AlphaFoldDB" id="M9LZK3"/>
<feature type="domain" description="TIM-barrel" evidence="1">
    <location>
        <begin position="1"/>
        <end position="58"/>
    </location>
</feature>
<accession>M9LZK3</accession>
<dbReference type="EMBL" id="BALG01000047">
    <property type="protein sequence ID" value="GAC41739.1"/>
    <property type="molecule type" value="Genomic_DNA"/>
</dbReference>
<dbReference type="Pfam" id="PF09370">
    <property type="entry name" value="PEP_hydrolase"/>
    <property type="match status" value="1"/>
</dbReference>